<dbReference type="PROSITE" id="PS51715">
    <property type="entry name" value="G_GB1_RHD3"/>
    <property type="match status" value="1"/>
</dbReference>
<dbReference type="InterPro" id="IPR027417">
    <property type="entry name" value="P-loop_NTPase"/>
</dbReference>
<keyword evidence="4" id="KW-0175">Coiled coil</keyword>
<dbReference type="InterPro" id="IPR030386">
    <property type="entry name" value="G_GB1_RHD3_dom"/>
</dbReference>
<dbReference type="SUPFAM" id="SSF52540">
    <property type="entry name" value="P-loop containing nucleoside triphosphate hydrolases"/>
    <property type="match status" value="1"/>
</dbReference>
<evidence type="ECO:0000313" key="7">
    <source>
        <dbReference type="EMBL" id="CAL8136320.1"/>
    </source>
</evidence>
<evidence type="ECO:0000256" key="1">
    <source>
        <dbReference type="ARBA" id="ARBA00022741"/>
    </source>
</evidence>
<keyword evidence="2" id="KW-0342">GTP-binding</keyword>
<feature type="coiled-coil region" evidence="4">
    <location>
        <begin position="772"/>
        <end position="799"/>
    </location>
</feature>
<dbReference type="InterPro" id="IPR015894">
    <property type="entry name" value="Guanylate-bd_N"/>
</dbReference>
<dbReference type="Proteomes" id="UP001642540">
    <property type="component" value="Unassembled WGS sequence"/>
</dbReference>
<keyword evidence="1" id="KW-0547">Nucleotide-binding</keyword>
<feature type="region of interest" description="Disordered" evidence="5">
    <location>
        <begin position="509"/>
        <end position="531"/>
    </location>
</feature>
<accession>A0ABP1RV24</accession>
<evidence type="ECO:0000256" key="2">
    <source>
        <dbReference type="ARBA" id="ARBA00023134"/>
    </source>
</evidence>
<comment type="caution">
    <text evidence="7">The sequence shown here is derived from an EMBL/GenBank/DDBJ whole genome shotgun (WGS) entry which is preliminary data.</text>
</comment>
<dbReference type="Pfam" id="PF02263">
    <property type="entry name" value="GBP"/>
    <property type="match status" value="1"/>
</dbReference>
<gene>
    <name evidence="7" type="ORF">ODALV1_LOCUS26386</name>
</gene>
<protein>
    <recommendedName>
        <fullName evidence="6">GB1/RHD3-type G domain-containing protein</fullName>
    </recommendedName>
</protein>
<feature type="region of interest" description="Disordered" evidence="5">
    <location>
        <begin position="824"/>
        <end position="850"/>
    </location>
</feature>
<feature type="region of interest" description="Disordered" evidence="5">
    <location>
        <begin position="608"/>
        <end position="627"/>
    </location>
</feature>
<name>A0ABP1RV24_9HEXA</name>
<keyword evidence="8" id="KW-1185">Reference proteome</keyword>
<evidence type="ECO:0000259" key="6">
    <source>
        <dbReference type="PROSITE" id="PS51715"/>
    </source>
</evidence>
<feature type="coiled-coil region" evidence="4">
    <location>
        <begin position="687"/>
        <end position="725"/>
    </location>
</feature>
<dbReference type="Gene3D" id="3.40.50.300">
    <property type="entry name" value="P-loop containing nucleotide triphosphate hydrolases"/>
    <property type="match status" value="1"/>
</dbReference>
<evidence type="ECO:0000256" key="4">
    <source>
        <dbReference type="SAM" id="Coils"/>
    </source>
</evidence>
<organism evidence="7 8">
    <name type="scientific">Orchesella dallaii</name>
    <dbReference type="NCBI Taxonomy" id="48710"/>
    <lineage>
        <taxon>Eukaryota</taxon>
        <taxon>Metazoa</taxon>
        <taxon>Ecdysozoa</taxon>
        <taxon>Arthropoda</taxon>
        <taxon>Hexapoda</taxon>
        <taxon>Collembola</taxon>
        <taxon>Entomobryomorpha</taxon>
        <taxon>Entomobryoidea</taxon>
        <taxon>Orchesellidae</taxon>
        <taxon>Orchesellinae</taxon>
        <taxon>Orchesella</taxon>
    </lineage>
</organism>
<dbReference type="EMBL" id="CAXLJM020000111">
    <property type="protein sequence ID" value="CAL8136320.1"/>
    <property type="molecule type" value="Genomic_DNA"/>
</dbReference>
<reference evidence="7 8" key="1">
    <citation type="submission" date="2024-08" db="EMBL/GenBank/DDBJ databases">
        <authorList>
            <person name="Cucini C."/>
            <person name="Frati F."/>
        </authorList>
    </citation>
    <scope>NUCLEOTIDE SEQUENCE [LARGE SCALE GENOMIC DNA]</scope>
</reference>
<feature type="domain" description="GB1/RHD3-type G" evidence="6">
    <location>
        <begin position="62"/>
        <end position="174"/>
    </location>
</feature>
<evidence type="ECO:0000313" key="8">
    <source>
        <dbReference type="Proteomes" id="UP001642540"/>
    </source>
</evidence>
<dbReference type="PANTHER" id="PTHR10751">
    <property type="entry name" value="GUANYLATE BINDING PROTEIN"/>
    <property type="match status" value="1"/>
</dbReference>
<evidence type="ECO:0000256" key="5">
    <source>
        <dbReference type="SAM" id="MobiDB-lite"/>
    </source>
</evidence>
<sequence length="850" mass="97350">MTSSFKKDRSFFSNEVNKTDENDCPLHLIEAIESDANENYSSQPLLKLNEKALQTVLKSCEGRKLSVIAVVGPPACGKSLLLNFIKSALEEKECRNKNLTRSNKSQCFKGFKYNSAKNSKSCTTGIWVWSRAFLPLENEIAVILLDTQGLTSSEASSAIFGLSFLTSSTLIYNIEASAFETSRFSPLSPYFKYGFGCLEKDEELSEEEPPFQTLAFLFRDWSDVGTYPYGREGGKSFLNSKLETLRGRLKNETKEGLKCFQQVTPYLIPQMSGFPGSRQDVNQEFLIHLEKFVGSLLDDENLIPKQIFGVELNPDNFTNFLKGYVKTYNNLLHKKGKLIEEEIILEATCTTFHQNIVNKCLKKYNEIFEKRSQTLNNPNQYEIQCLHDFAARQANIIFNIEKKLPDHEEACHKELEKALSSIIEKKTKETSSNRDKYIQTCLDKATANFKTKLLKVSRSRPSPELLGKLKESAISEFLSNFSSDDDENTLELANSLENQLEKVVNTFQQEEDGGNGGKLENVKGNQLEKSKQEANYKIQNEIKSESNRREKEELAQPFKNEAINRQRTSNFPPHHPGVKNVPKRFSEQSPFPPGSAAREELERKLGFSPVNKSTPVDKNTPVEKSMSPKEIKQACLKQYETEMNTFLKSVEFIETEKLAEAHQISEGKVLSMFERLSKAGSVSTPENRGAESLKRELEKKFAKMKNESQRQVEVAQANATKWIQECYKEYQIHIEKIADSCINTQAYQQAHDKIKNEIFIIFSKKWKYNPSTSFQQKEIKELESEMDAAYEELETFFRMRQNTDLVLVEELKTEARKYYHAEMSKQIKPKNSHSSHQAGRVAQTYRKSYY</sequence>
<feature type="region of interest" description="Disordered" evidence="5">
    <location>
        <begin position="566"/>
        <end position="599"/>
    </location>
</feature>
<comment type="similarity">
    <text evidence="3">Belongs to the TRAFAC class dynamin-like GTPase superfamily. GB1/RHD3 GTPase family.</text>
</comment>
<proteinExistence type="inferred from homology"/>
<evidence type="ECO:0000256" key="3">
    <source>
        <dbReference type="PROSITE-ProRule" id="PRU01052"/>
    </source>
</evidence>